<evidence type="ECO:0000313" key="1">
    <source>
        <dbReference type="EMBL" id="RCK78046.1"/>
    </source>
</evidence>
<comment type="caution">
    <text evidence="1">The sequence shown here is derived from an EMBL/GenBank/DDBJ whole genome shotgun (WGS) entry which is preliminary data.</text>
</comment>
<dbReference type="AlphaFoldDB" id="A0A367ZIX9"/>
<sequence>MVEIMVVAALSSAILLSAMVVMSRTGRTFQKGTDLMNTQVLLESIVTQLRDDVRRLRSLVPGPGSCDDHHLTFQAWLRDAATGDLRLRKVAWAFDPQTRTLTRRIDDDVAGQRDFHGPGQVVQTLFRPDKDWNDFRSLTVVIQVNAERIAAGREEERATKAGSRLAITCQFQPKCQEPLSSFASTP</sequence>
<protein>
    <submittedName>
        <fullName evidence="1">Uncharacterized protein</fullName>
    </submittedName>
</protein>
<proteinExistence type="predicted"/>
<dbReference type="Proteomes" id="UP000252355">
    <property type="component" value="Unassembled WGS sequence"/>
</dbReference>
<dbReference type="EMBL" id="QOQW01000028">
    <property type="protein sequence ID" value="RCK78046.1"/>
    <property type="molecule type" value="Genomic_DNA"/>
</dbReference>
<gene>
    <name evidence="1" type="ORF">OZSIB_1822</name>
</gene>
<accession>A0A367ZIX9</accession>
<name>A0A367ZIX9_9BACT</name>
<organism evidence="1 2">
    <name type="scientific">Candidatus Ozemobacter sibiricus</name>
    <dbReference type="NCBI Taxonomy" id="2268124"/>
    <lineage>
        <taxon>Bacteria</taxon>
        <taxon>Candidatus Ozemobacteria</taxon>
        <taxon>Candidatus Ozemobacterales</taxon>
        <taxon>Candidatus Ozemobacteraceae</taxon>
        <taxon>Candidatus Ozemobacter</taxon>
    </lineage>
</organism>
<evidence type="ECO:0000313" key="2">
    <source>
        <dbReference type="Proteomes" id="UP000252355"/>
    </source>
</evidence>
<reference evidence="1 2" key="1">
    <citation type="submission" date="2018-05" db="EMBL/GenBank/DDBJ databases">
        <title>A metagenomic window into the 2 km-deep terrestrial subsurface aquifer revealed taxonomically and functionally diverse microbial community comprising novel uncultured bacterial lineages.</title>
        <authorList>
            <person name="Kadnikov V.V."/>
            <person name="Mardanov A.V."/>
            <person name="Beletsky A.V."/>
            <person name="Banks D."/>
            <person name="Pimenov N.V."/>
            <person name="Frank Y.A."/>
            <person name="Karnachuk O.V."/>
            <person name="Ravin N.V."/>
        </authorList>
    </citation>
    <scope>NUCLEOTIDE SEQUENCE [LARGE SCALE GENOMIC DNA]</scope>
    <source>
        <strain evidence="1">BY5</strain>
    </source>
</reference>